<dbReference type="Gene3D" id="3.40.50.12580">
    <property type="match status" value="2"/>
</dbReference>
<dbReference type="EC" id="2.7.8.12" evidence="8"/>
<sequence>MKDALHIKQTLQNISMDLKMADEYIIHSIFLLNPQTEEMKVYASTNPGPEYHFDMPIESFLNELKKEKTAEEMLAESAAENALEQEDAPRAKTGLWYWYAAVELDQSKASAELIEKGRNSAAARDPESMTQWREEDSRIIRNLRIGKFKRTAVDGLGIVAESGHTILTYLNKFGYVVTAVDEKTSIKVKLQIEKLKTGKNTVNVEGRINTGFFPLTNCKAVLKSRTTVNEYFFDIRLNRDEEKFTTKYGKNIYLFELEIPFDHLLPYKEDVYDLFLEGNMAFSMEPVRMRVGRPTMRAKYMFNELSGESEQEILLINPYYTLYKSNLSFEVFPFKEENYKYLKKMRRFPRLRQLMNRGKDVWLVGERPYKAQDTGYHFFKYMRQQHPEKNVYYVISKDSPEYENVASLGNVLEFGSKEHIKNAVIATKIFSSHHGNYLFPLRTKSFDKLVKATRIFLQHGVMGVKNMTNLYGVTSSSFKADLFIVSSEYEKEYISSDFGYKKEDIAVTGLARYDALFKQDTAVKKQVLIIPTWRDWIQNIESFLESEYYFRYNSLINNAELQRHAQDQGYELVFCLHPNMQAFSSYFENSPVNVIYQGDVDVQQLIKESALLVTDYSSVAFDFSFLHKPVIYYQFDRTKFIGPKGSHLDLLNDLPGKITEEESELVEELKKNVDNGFVMEELYKEKANRFIAYRDELSSQRIYEAALVYEKKKEFLSSLKESEFAMDVYKKFRRSKIYFPVMKKVYTIMRTVLPVNKNKAFFESGIGKNFSDSPKEIFDVLQAEKRDLEYIWSYNRKVNQSYDNTRIIERLSPAYYYHLATSRYWINNQNFPTYIKKRRGTSYLQTWHGTPLKRMLHDIEEIQGRDETYLERVSSAVKSWDYLISPSRYATESFKSAFRYTGPVIEEGYPRNDIFYRENSESQAQELKERLKIDPDKKVILYAMTFRDNQTAGNKFTIDLPIDFEKFHERLGDEYVLLIRLHVVISNKLKIPAEYKESIINVSSYPDIQELMLISDALVTDYSSVFFDFLNTDKPILFYTYDLEEYRDKLRGFYIDFEKDAPGPLCLTEDALYDSMADLDAVKAVYQGKYSEAKQKFTYLDDGQASKRVIEKFFK</sequence>
<evidence type="ECO:0000256" key="1">
    <source>
        <dbReference type="ARBA" id="ARBA00004202"/>
    </source>
</evidence>
<comment type="similarity">
    <text evidence="2">Belongs to the CDP-glycerol glycerophosphotransferase family.</text>
</comment>
<dbReference type="RefSeq" id="WP_135500903.1">
    <property type="nucleotide sequence ID" value="NZ_JACHHE010000001.1"/>
</dbReference>
<dbReference type="Pfam" id="PF04464">
    <property type="entry name" value="Glyphos_transf"/>
    <property type="match status" value="2"/>
</dbReference>
<comment type="caution">
    <text evidence="8">The sequence shown here is derived from an EMBL/GenBank/DDBJ whole genome shotgun (WGS) entry which is preliminary data.</text>
</comment>
<accession>A0A7W8CRY7</accession>
<dbReference type="Proteomes" id="UP000525923">
    <property type="component" value="Unassembled WGS sequence"/>
</dbReference>
<evidence type="ECO:0000256" key="2">
    <source>
        <dbReference type="ARBA" id="ARBA00010488"/>
    </source>
</evidence>
<name>A0A7W8CRY7_9BACL</name>
<keyword evidence="9" id="KW-1185">Reference proteome</keyword>
<keyword evidence="5" id="KW-0777">Teichoic acid biosynthesis</keyword>
<dbReference type="InterPro" id="IPR051612">
    <property type="entry name" value="Teichoic_Acid_Biosynth"/>
</dbReference>
<dbReference type="InterPro" id="IPR041038">
    <property type="entry name" value="TarS_C1"/>
</dbReference>
<feature type="domain" description="TarS C-terminal" evidence="7">
    <location>
        <begin position="189"/>
        <end position="331"/>
    </location>
</feature>
<dbReference type="GO" id="GO:0047355">
    <property type="term" value="F:CDP-glycerol glycerophosphotransferase activity"/>
    <property type="evidence" value="ECO:0007669"/>
    <property type="project" value="UniProtKB-EC"/>
</dbReference>
<dbReference type="InterPro" id="IPR043148">
    <property type="entry name" value="TagF_C"/>
</dbReference>
<evidence type="ECO:0000259" key="7">
    <source>
        <dbReference type="Pfam" id="PF18674"/>
    </source>
</evidence>
<dbReference type="SUPFAM" id="SSF53756">
    <property type="entry name" value="UDP-Glycosyltransferase/glycogen phosphorylase"/>
    <property type="match status" value="2"/>
</dbReference>
<evidence type="ECO:0000256" key="3">
    <source>
        <dbReference type="ARBA" id="ARBA00022475"/>
    </source>
</evidence>
<evidence type="ECO:0000256" key="4">
    <source>
        <dbReference type="ARBA" id="ARBA00022679"/>
    </source>
</evidence>
<proteinExistence type="inferred from homology"/>
<keyword evidence="4 8" id="KW-0808">Transferase</keyword>
<dbReference type="GO" id="GO:0005886">
    <property type="term" value="C:plasma membrane"/>
    <property type="evidence" value="ECO:0007669"/>
    <property type="project" value="UniProtKB-SubCell"/>
</dbReference>
<evidence type="ECO:0000256" key="5">
    <source>
        <dbReference type="ARBA" id="ARBA00022944"/>
    </source>
</evidence>
<keyword evidence="6" id="KW-0472">Membrane</keyword>
<evidence type="ECO:0000313" key="8">
    <source>
        <dbReference type="EMBL" id="MBB5179269.1"/>
    </source>
</evidence>
<dbReference type="Pfam" id="PF18674">
    <property type="entry name" value="TarS_C1"/>
    <property type="match status" value="1"/>
</dbReference>
<dbReference type="EMBL" id="JACHHE010000001">
    <property type="protein sequence ID" value="MBB5179269.1"/>
    <property type="molecule type" value="Genomic_DNA"/>
</dbReference>
<dbReference type="PANTHER" id="PTHR37316:SF3">
    <property type="entry name" value="TEICHOIC ACID GLYCEROL-PHOSPHATE TRANSFERASE"/>
    <property type="match status" value="1"/>
</dbReference>
<dbReference type="OrthoDB" id="396512at2"/>
<dbReference type="InterPro" id="IPR007554">
    <property type="entry name" value="Glycerophosphate_synth"/>
</dbReference>
<protein>
    <submittedName>
        <fullName evidence="8">CDP-glycerol glycerophosphotransferase</fullName>
        <ecNumber evidence="8">2.7.8.12</ecNumber>
    </submittedName>
</protein>
<dbReference type="InterPro" id="IPR043149">
    <property type="entry name" value="TagF_N"/>
</dbReference>
<organism evidence="8 9">
    <name type="scientific">Planococcus koreensis</name>
    <dbReference type="NCBI Taxonomy" id="112331"/>
    <lineage>
        <taxon>Bacteria</taxon>
        <taxon>Bacillati</taxon>
        <taxon>Bacillota</taxon>
        <taxon>Bacilli</taxon>
        <taxon>Bacillales</taxon>
        <taxon>Caryophanaceae</taxon>
        <taxon>Planococcus</taxon>
    </lineage>
</organism>
<dbReference type="GO" id="GO:0019350">
    <property type="term" value="P:teichoic acid biosynthetic process"/>
    <property type="evidence" value="ECO:0007669"/>
    <property type="project" value="UniProtKB-KW"/>
</dbReference>
<evidence type="ECO:0000256" key="6">
    <source>
        <dbReference type="ARBA" id="ARBA00023136"/>
    </source>
</evidence>
<reference evidence="8 9" key="1">
    <citation type="submission" date="2020-08" db="EMBL/GenBank/DDBJ databases">
        <title>Genomic Encyclopedia of Type Strains, Phase IV (KMG-IV): sequencing the most valuable type-strain genomes for metagenomic binning, comparative biology and taxonomic classification.</title>
        <authorList>
            <person name="Goeker M."/>
        </authorList>
    </citation>
    <scope>NUCLEOTIDE SEQUENCE [LARGE SCALE GENOMIC DNA]</scope>
    <source>
        <strain evidence="8 9">DSM 15895</strain>
    </source>
</reference>
<evidence type="ECO:0000313" key="9">
    <source>
        <dbReference type="Proteomes" id="UP000525923"/>
    </source>
</evidence>
<keyword evidence="3" id="KW-1003">Cell membrane</keyword>
<dbReference type="Gene3D" id="3.40.50.11820">
    <property type="match status" value="1"/>
</dbReference>
<gene>
    <name evidence="8" type="ORF">HNQ44_000691</name>
</gene>
<comment type="subcellular location">
    <subcellularLocation>
        <location evidence="1">Cell membrane</location>
        <topology evidence="1">Peripheral membrane protein</topology>
    </subcellularLocation>
</comment>
<dbReference type="AlphaFoldDB" id="A0A7W8CRY7"/>
<dbReference type="PANTHER" id="PTHR37316">
    <property type="entry name" value="TEICHOIC ACID GLYCEROL-PHOSPHATE PRIMASE"/>
    <property type="match status" value="1"/>
</dbReference>